<evidence type="ECO:0000256" key="14">
    <source>
        <dbReference type="ARBA" id="ARBA00023053"/>
    </source>
</evidence>
<evidence type="ECO:0000256" key="10">
    <source>
        <dbReference type="ARBA" id="ARBA00022842"/>
    </source>
</evidence>
<keyword evidence="13 23" id="KW-1133">Transmembrane helix</keyword>
<evidence type="ECO:0000256" key="13">
    <source>
        <dbReference type="ARBA" id="ARBA00022989"/>
    </source>
</evidence>
<dbReference type="PRINTS" id="PR00119">
    <property type="entry name" value="CATATPASE"/>
</dbReference>
<dbReference type="InterPro" id="IPR044492">
    <property type="entry name" value="P_typ_ATPase_HD_dom"/>
</dbReference>
<dbReference type="NCBIfam" id="TIGR01494">
    <property type="entry name" value="ATPase_P-type"/>
    <property type="match status" value="1"/>
</dbReference>
<evidence type="ECO:0000313" key="26">
    <source>
        <dbReference type="Proteomes" id="UP000198372"/>
    </source>
</evidence>
<evidence type="ECO:0000256" key="12">
    <source>
        <dbReference type="ARBA" id="ARBA00022967"/>
    </source>
</evidence>
<evidence type="ECO:0000256" key="9">
    <source>
        <dbReference type="ARBA" id="ARBA00022840"/>
    </source>
</evidence>
<dbReference type="SUPFAM" id="SSF56784">
    <property type="entry name" value="HAD-like"/>
    <property type="match status" value="1"/>
</dbReference>
<dbReference type="FunFam" id="1.20.1110.10:FF:000015">
    <property type="entry name" value="Sodium ion P-type ATPase"/>
    <property type="match status" value="1"/>
</dbReference>
<proteinExistence type="inferred from homology"/>
<feature type="transmembrane region" description="Helical" evidence="23">
    <location>
        <begin position="945"/>
        <end position="965"/>
    </location>
</feature>
<evidence type="ECO:0000256" key="7">
    <source>
        <dbReference type="ARBA" id="ARBA00022723"/>
    </source>
</evidence>
<comment type="catalytic activity">
    <reaction evidence="21">
        <text>Na(+)(in) + ATP + H2O = Na(+)(out) + ADP + phosphate + H(+)</text>
        <dbReference type="Rhea" id="RHEA:14633"/>
        <dbReference type="ChEBI" id="CHEBI:15377"/>
        <dbReference type="ChEBI" id="CHEBI:15378"/>
        <dbReference type="ChEBI" id="CHEBI:29101"/>
        <dbReference type="ChEBI" id="CHEBI:30616"/>
        <dbReference type="ChEBI" id="CHEBI:43474"/>
        <dbReference type="ChEBI" id="CHEBI:456216"/>
        <dbReference type="EC" id="7.2.2.3"/>
    </reaction>
    <physiologicalReaction direction="left-to-right" evidence="21">
        <dbReference type="Rhea" id="RHEA:14634"/>
    </physiologicalReaction>
</comment>
<dbReference type="Gene3D" id="2.70.150.10">
    <property type="entry name" value="Calcium-transporting ATPase, cytoplasmic transduction domain A"/>
    <property type="match status" value="1"/>
</dbReference>
<keyword evidence="6 23" id="KW-0812">Transmembrane</keyword>
<evidence type="ECO:0000256" key="16">
    <source>
        <dbReference type="ARBA" id="ARBA00023136"/>
    </source>
</evidence>
<dbReference type="STRING" id="269621.A0A238FNH1"/>
<dbReference type="InterPro" id="IPR006068">
    <property type="entry name" value="ATPase_P-typ_cation-transptr_C"/>
</dbReference>
<feature type="transmembrane region" description="Helical" evidence="23">
    <location>
        <begin position="986"/>
        <end position="1013"/>
    </location>
</feature>
<dbReference type="EMBL" id="FMSP01000018">
    <property type="protein sequence ID" value="SCV73434.1"/>
    <property type="molecule type" value="Genomic_DNA"/>
</dbReference>
<evidence type="ECO:0000256" key="17">
    <source>
        <dbReference type="ARBA" id="ARBA00023201"/>
    </source>
</evidence>
<name>A0A238FNH1_9BASI</name>
<evidence type="ECO:0000256" key="19">
    <source>
        <dbReference type="ARBA" id="ARBA00035029"/>
    </source>
</evidence>
<evidence type="ECO:0000256" key="23">
    <source>
        <dbReference type="SAM" id="Phobius"/>
    </source>
</evidence>
<comment type="cofactor">
    <cofactor evidence="1">
        <name>Mg(2+)</name>
        <dbReference type="ChEBI" id="CHEBI:18420"/>
    </cofactor>
</comment>
<feature type="region of interest" description="Disordered" evidence="22">
    <location>
        <begin position="237"/>
        <end position="263"/>
    </location>
</feature>
<dbReference type="SUPFAM" id="SSF81653">
    <property type="entry name" value="Calcium ATPase, transduction domain A"/>
    <property type="match status" value="1"/>
</dbReference>
<evidence type="ECO:0000256" key="2">
    <source>
        <dbReference type="ARBA" id="ARBA00004651"/>
    </source>
</evidence>
<evidence type="ECO:0000256" key="15">
    <source>
        <dbReference type="ARBA" id="ARBA00023065"/>
    </source>
</evidence>
<feature type="transmembrane region" description="Helical" evidence="23">
    <location>
        <begin position="139"/>
        <end position="158"/>
    </location>
</feature>
<feature type="transmembrane region" description="Helical" evidence="23">
    <location>
        <begin position="1115"/>
        <end position="1136"/>
    </location>
</feature>
<feature type="compositionally biased region" description="Polar residues" evidence="22">
    <location>
        <begin position="528"/>
        <end position="540"/>
    </location>
</feature>
<gene>
    <name evidence="25" type="ORF">BQ2448_7360</name>
</gene>
<keyword evidence="8" id="KW-0547">Nucleotide-binding</keyword>
<evidence type="ECO:0000256" key="20">
    <source>
        <dbReference type="ARBA" id="ARBA00048599"/>
    </source>
</evidence>
<dbReference type="PROSITE" id="PS00154">
    <property type="entry name" value="ATPASE_E1_E2"/>
    <property type="match status" value="1"/>
</dbReference>
<dbReference type="InterPro" id="IPR006414">
    <property type="entry name" value="P-type_ATPase_IID"/>
</dbReference>
<evidence type="ECO:0000259" key="24">
    <source>
        <dbReference type="SMART" id="SM00831"/>
    </source>
</evidence>
<comment type="subcellular location">
    <subcellularLocation>
        <location evidence="2">Cell membrane</location>
        <topology evidence="2">Multi-pass membrane protein</topology>
    </subcellularLocation>
</comment>
<keyword evidence="11" id="KW-0630">Potassium</keyword>
<dbReference type="GO" id="GO:0046872">
    <property type="term" value="F:metal ion binding"/>
    <property type="evidence" value="ECO:0007669"/>
    <property type="project" value="UniProtKB-KW"/>
</dbReference>
<evidence type="ECO:0000256" key="1">
    <source>
        <dbReference type="ARBA" id="ARBA00001946"/>
    </source>
</evidence>
<evidence type="ECO:0000256" key="3">
    <source>
        <dbReference type="ARBA" id="ARBA00022448"/>
    </source>
</evidence>
<dbReference type="Gene3D" id="3.40.1110.10">
    <property type="entry name" value="Calcium-transporting ATPase, cytoplasmic domain N"/>
    <property type="match status" value="1"/>
</dbReference>
<evidence type="ECO:0000313" key="25">
    <source>
        <dbReference type="EMBL" id="SCV73434.1"/>
    </source>
</evidence>
<keyword evidence="12" id="KW-1278">Translocase</keyword>
<keyword evidence="9" id="KW-0067">ATP-binding</keyword>
<reference evidence="26" key="1">
    <citation type="submission" date="2016-09" db="EMBL/GenBank/DDBJ databases">
        <authorList>
            <person name="Jeantristanb JTB J.-T."/>
            <person name="Ricardo R."/>
        </authorList>
    </citation>
    <scope>NUCLEOTIDE SEQUENCE [LARGE SCALE GENOMIC DNA]</scope>
</reference>
<keyword evidence="4" id="KW-1003">Cell membrane</keyword>
<keyword evidence="3" id="KW-0813">Transport</keyword>
<keyword evidence="15" id="KW-0406">Ion transport</keyword>
<evidence type="ECO:0000256" key="4">
    <source>
        <dbReference type="ARBA" id="ARBA00022475"/>
    </source>
</evidence>
<dbReference type="PANTHER" id="PTHR42861">
    <property type="entry name" value="CALCIUM-TRANSPORTING ATPASE"/>
    <property type="match status" value="1"/>
</dbReference>
<protein>
    <recommendedName>
        <fullName evidence="19">P-type Na(+) transporter</fullName>
        <ecNumber evidence="19">7.2.2.3</ecNumber>
    </recommendedName>
</protein>
<feature type="transmembrane region" description="Helical" evidence="23">
    <location>
        <begin position="425"/>
        <end position="450"/>
    </location>
</feature>
<keyword evidence="5" id="KW-0633">Potassium transport</keyword>
<feature type="domain" description="Cation-transporting P-type ATPase N-terminal" evidence="24">
    <location>
        <begin position="28"/>
        <end position="112"/>
    </location>
</feature>
<evidence type="ECO:0000256" key="6">
    <source>
        <dbReference type="ARBA" id="ARBA00022692"/>
    </source>
</evidence>
<dbReference type="SMART" id="SM00831">
    <property type="entry name" value="Cation_ATPase_N"/>
    <property type="match status" value="1"/>
</dbReference>
<evidence type="ECO:0000256" key="5">
    <source>
        <dbReference type="ARBA" id="ARBA00022538"/>
    </source>
</evidence>
<dbReference type="SFLD" id="SFLDS00003">
    <property type="entry name" value="Haloacid_Dehalogenase"/>
    <property type="match status" value="1"/>
</dbReference>
<dbReference type="InterPro" id="IPR023299">
    <property type="entry name" value="ATPase_P-typ_cyto_dom_N"/>
</dbReference>
<dbReference type="Pfam" id="PF00122">
    <property type="entry name" value="E1-E2_ATPase"/>
    <property type="match status" value="1"/>
</dbReference>
<evidence type="ECO:0000256" key="22">
    <source>
        <dbReference type="SAM" id="MobiDB-lite"/>
    </source>
</evidence>
<feature type="compositionally biased region" description="Basic and acidic residues" evidence="22">
    <location>
        <begin position="243"/>
        <end position="254"/>
    </location>
</feature>
<feature type="transmembrane region" description="Helical" evidence="23">
    <location>
        <begin position="398"/>
        <end position="419"/>
    </location>
</feature>
<keyword evidence="17" id="KW-0739">Sodium transport</keyword>
<dbReference type="InterPro" id="IPR004014">
    <property type="entry name" value="ATPase_P-typ_cation-transptr_N"/>
</dbReference>
<dbReference type="Pfam" id="PF00689">
    <property type="entry name" value="Cation_ATPase_C"/>
    <property type="match status" value="1"/>
</dbReference>
<dbReference type="InterPro" id="IPR036412">
    <property type="entry name" value="HAD-like_sf"/>
</dbReference>
<feature type="transmembrane region" description="Helical" evidence="23">
    <location>
        <begin position="908"/>
        <end position="929"/>
    </location>
</feature>
<evidence type="ECO:0000256" key="21">
    <source>
        <dbReference type="ARBA" id="ARBA00049499"/>
    </source>
</evidence>
<dbReference type="SUPFAM" id="SSF81665">
    <property type="entry name" value="Calcium ATPase, transmembrane domain M"/>
    <property type="match status" value="2"/>
</dbReference>
<dbReference type="Proteomes" id="UP000198372">
    <property type="component" value="Unassembled WGS sequence"/>
</dbReference>
<evidence type="ECO:0000256" key="18">
    <source>
        <dbReference type="ARBA" id="ARBA00035017"/>
    </source>
</evidence>
<dbReference type="GO" id="GO:0005524">
    <property type="term" value="F:ATP binding"/>
    <property type="evidence" value="ECO:0007669"/>
    <property type="project" value="UniProtKB-KW"/>
</dbReference>
<keyword evidence="10" id="KW-0460">Magnesium</keyword>
<organism evidence="25 26">
    <name type="scientific">Microbotryum intermedium</name>
    <dbReference type="NCBI Taxonomy" id="269621"/>
    <lineage>
        <taxon>Eukaryota</taxon>
        <taxon>Fungi</taxon>
        <taxon>Dikarya</taxon>
        <taxon>Basidiomycota</taxon>
        <taxon>Pucciniomycotina</taxon>
        <taxon>Microbotryomycetes</taxon>
        <taxon>Microbotryales</taxon>
        <taxon>Microbotryaceae</taxon>
        <taxon>Microbotryum</taxon>
    </lineage>
</organism>
<dbReference type="FunFam" id="3.40.50.1000:FF:000047">
    <property type="entry name" value="Sodium P-type ATPase"/>
    <property type="match status" value="1"/>
</dbReference>
<evidence type="ECO:0000256" key="11">
    <source>
        <dbReference type="ARBA" id="ARBA00022958"/>
    </source>
</evidence>
<dbReference type="InterPro" id="IPR018303">
    <property type="entry name" value="ATPase_P-typ_P_site"/>
</dbReference>
<dbReference type="InterPro" id="IPR023214">
    <property type="entry name" value="HAD_sf"/>
</dbReference>
<dbReference type="GO" id="GO:0006813">
    <property type="term" value="P:potassium ion transport"/>
    <property type="evidence" value="ECO:0007669"/>
    <property type="project" value="UniProtKB-KW"/>
</dbReference>
<dbReference type="AlphaFoldDB" id="A0A238FNH1"/>
<dbReference type="SFLD" id="SFLDF00027">
    <property type="entry name" value="p-type_atpase"/>
    <property type="match status" value="1"/>
</dbReference>
<evidence type="ECO:0000256" key="8">
    <source>
        <dbReference type="ARBA" id="ARBA00022741"/>
    </source>
</evidence>
<feature type="region of interest" description="Disordered" evidence="22">
    <location>
        <begin position="528"/>
        <end position="561"/>
    </location>
</feature>
<sequence>MSLPTVNPSSGKALAPTGSVTTLTEEKLPFLLSASEAVSKFRSDADYGLKNEVVTERQRAHGPNALSGGGGVSVWSILAAQVFNAMMLVLDPRVLEGLAPLVRGGVTLASHAVSELTSDNTVGASLIICFAVSLGIQSWIEAGVMAAVVAINVAVGFVQEYKSAKTMDSLRSLASPTAQVIRNGKSIGIPAPEVVVGDIVEVKTGDTIPADLRIIEAANFETDESLLTGESLPVAKDPSASFGKKDGTPVDPRDVGVGGSSTDSSGALELGRAWTLISSLTSSDRINMAYTSSTVTKGRAKGVVTAIGMRTEIGAIAESLRGGDTRVRKVRKNEDGYAPWHRYVSAYALTTWDVIGQFLGTNVGTPLQRTLSWLAIGMLLSRQVELALSSRALTMHSLLAGLFGIACIFALVAFAVNNFTSNKEIILYAIATGLSMIPASLVVVLTITLAGGTRAMVKRNVIVRKLDSLEALGAVLIEGFGRYFSSTDICSDKTGTLTQGKMVCKAAWVPSRGTILIGDSNEAFNPTLSDLSFTSDSPTESAKKENARGNDASPPKQPEKDFAKDLLSTHGAPLETLLNVASMCNVAKVFQDEEGWAARGDPTECAIQVLAHRFEWGRERWTTGDDAEWSKSAQIQEFPFDSDLKRMSVIYARNSDEKRFVFMKGAVERIFDACKTIELEDGPVTLDETMKEIVLANVEALAEQGLRVLALAQKPWAYTGAEEPTREDVEVDMTLQGLVGLYDPPRNETQGAVRSCHHAGIQVHMLTGDHTSTARAIALQVGILPRNINALSKGSADAMVLTAAQFDRLSDDEIDALPLLPLVIARCAPHTKTRMVDALHRRKAFCAMTGDGVNDSPSLKRADVGIGMGTGSDVAKDASDLVLADDNFASILNAIEEGRRMSDNIQKFVLHLLAGNVMQAIVLLVGLAFKDGQNLSVFPLTPIEILYVICATASFPAMGLGAEKASPDIMRRKPHSLKTGIFTPEVLIDMVVYGIFGGATCLGAFIVIVWGFGDGNLGIDSNNSIGDGSELVFKARSATFATMTWNCLFLAWFVKDLRRSLFKLRDNSERPYTQWMHDILENQFLFWSVALGFLTVFPIIYIPGLNRVVFGHTNISWEISVSFIALLAFIILVELYKYGKRVYFRIRAARHPEENEEMPGVFAAWKTIQPDQEV</sequence>
<dbReference type="GO" id="GO:0008554">
    <property type="term" value="F:P-type sodium transporter activity"/>
    <property type="evidence" value="ECO:0007669"/>
    <property type="project" value="UniProtKB-EC"/>
</dbReference>
<dbReference type="OrthoDB" id="3352408at2759"/>
<dbReference type="SUPFAM" id="SSF81660">
    <property type="entry name" value="Metal cation-transporting ATPase, ATP-binding domain N"/>
    <property type="match status" value="1"/>
</dbReference>
<keyword evidence="26" id="KW-1185">Reference proteome</keyword>
<dbReference type="Pfam" id="PF00690">
    <property type="entry name" value="Cation_ATPase_N"/>
    <property type="match status" value="1"/>
</dbReference>
<dbReference type="SFLD" id="SFLDG00002">
    <property type="entry name" value="C1.7:_P-type_atpase_like"/>
    <property type="match status" value="1"/>
</dbReference>
<feature type="transmembrane region" description="Helical" evidence="23">
    <location>
        <begin position="1033"/>
        <end position="1054"/>
    </location>
</feature>
<dbReference type="EC" id="7.2.2.3" evidence="19"/>
<dbReference type="NCBIfam" id="TIGR01523">
    <property type="entry name" value="ATPase-IID_K-Na"/>
    <property type="match status" value="1"/>
</dbReference>
<comment type="similarity">
    <text evidence="18">Belongs to the cation transport ATPase (P-type) (TC 3.A.3) family. Type IID subfamily.</text>
</comment>
<dbReference type="Pfam" id="PF13246">
    <property type="entry name" value="Cation_ATPase"/>
    <property type="match status" value="1"/>
</dbReference>
<dbReference type="GO" id="GO:0005886">
    <property type="term" value="C:plasma membrane"/>
    <property type="evidence" value="ECO:0007669"/>
    <property type="project" value="UniProtKB-SubCell"/>
</dbReference>
<dbReference type="Gene3D" id="1.20.1110.10">
    <property type="entry name" value="Calcium-transporting ATPase, transmembrane domain"/>
    <property type="match status" value="2"/>
</dbReference>
<keyword evidence="14" id="KW-0915">Sodium</keyword>
<keyword evidence="16 23" id="KW-0472">Membrane</keyword>
<dbReference type="FunFam" id="3.40.1110.10:FF:000039">
    <property type="entry name" value="Sodium P-type ATPase"/>
    <property type="match status" value="1"/>
</dbReference>
<keyword evidence="7" id="KW-0479">Metal-binding</keyword>
<accession>A0A238FNH1</accession>
<dbReference type="InterPro" id="IPR008250">
    <property type="entry name" value="ATPase_P-typ_transduc_dom_A_sf"/>
</dbReference>
<dbReference type="Gene3D" id="3.40.50.1000">
    <property type="entry name" value="HAD superfamily/HAD-like"/>
    <property type="match status" value="1"/>
</dbReference>
<dbReference type="InterPro" id="IPR059000">
    <property type="entry name" value="ATPase_P-type_domA"/>
</dbReference>
<dbReference type="InterPro" id="IPR023298">
    <property type="entry name" value="ATPase_P-typ_TM_dom_sf"/>
</dbReference>
<dbReference type="InterPro" id="IPR001757">
    <property type="entry name" value="P_typ_ATPase"/>
</dbReference>
<dbReference type="GO" id="GO:0016887">
    <property type="term" value="F:ATP hydrolysis activity"/>
    <property type="evidence" value="ECO:0007669"/>
    <property type="project" value="InterPro"/>
</dbReference>
<feature type="transmembrane region" description="Helical" evidence="23">
    <location>
        <begin position="1084"/>
        <end position="1103"/>
    </location>
</feature>
<comment type="catalytic activity">
    <reaction evidence="20">
        <text>K(+)(in) + ATP + H2O = K(+)(out) + ADP + phosphate + H(+)</text>
        <dbReference type="Rhea" id="RHEA:75815"/>
        <dbReference type="ChEBI" id="CHEBI:15377"/>
        <dbReference type="ChEBI" id="CHEBI:15378"/>
        <dbReference type="ChEBI" id="CHEBI:29103"/>
        <dbReference type="ChEBI" id="CHEBI:30616"/>
        <dbReference type="ChEBI" id="CHEBI:43474"/>
        <dbReference type="ChEBI" id="CHEBI:456216"/>
    </reaction>
</comment>